<dbReference type="Pfam" id="PF00097">
    <property type="entry name" value="zf-C3HC4"/>
    <property type="match status" value="1"/>
</dbReference>
<dbReference type="PROSITE" id="PS50089">
    <property type="entry name" value="ZF_RING_2"/>
    <property type="match status" value="1"/>
</dbReference>
<dbReference type="InterPro" id="IPR017907">
    <property type="entry name" value="Znf_RING_CS"/>
</dbReference>
<evidence type="ECO:0000256" key="2">
    <source>
        <dbReference type="ARBA" id="ARBA00022771"/>
    </source>
</evidence>
<dbReference type="InterPro" id="IPR018957">
    <property type="entry name" value="Znf_C3HC4_RING-type"/>
</dbReference>
<dbReference type="PROSITE" id="PS00518">
    <property type="entry name" value="ZF_RING_1"/>
    <property type="match status" value="1"/>
</dbReference>
<evidence type="ECO:0000313" key="7">
    <source>
        <dbReference type="EMBL" id="KAF0507176.1"/>
    </source>
</evidence>
<dbReference type="InterPro" id="IPR001841">
    <property type="entry name" value="Znf_RING"/>
</dbReference>
<sequence>MRNGGVLQVQGFMEYGVNRHTMTRSLKRNHESAGMNEQESSSNLLSPSIRSNKRRMRNSDIMIKSEEVEHPIPDTRGRNYPLYFLPPPHRNINSPSIQRSENLNNFNDTSFSTPVQLLDGHNAGGVTLRPICLPNENSTHGGITLPPIRSVLPIDLENYGTIGRLRSETDDGIEVVDLTSSNSENFVIDLTSSPNVHSNSEVIVIEDDDDSSTENVSSSMASSSQKGLLLKCSICLDLPKDVSATPCGHIFCCECITTAVKTQRMCALCRRPVTKRQIKHLEFKVLPVNS</sequence>
<dbReference type="GO" id="GO:0006511">
    <property type="term" value="P:ubiquitin-dependent protein catabolic process"/>
    <property type="evidence" value="ECO:0007669"/>
    <property type="project" value="TreeGrafter"/>
</dbReference>
<keyword evidence="1" id="KW-0479">Metal-binding</keyword>
<dbReference type="AlphaFoldDB" id="A0A8H4AKP3"/>
<keyword evidence="3" id="KW-0862">Zinc</keyword>
<feature type="region of interest" description="Disordered" evidence="5">
    <location>
        <begin position="28"/>
        <end position="55"/>
    </location>
</feature>
<feature type="domain" description="RING-type" evidence="6">
    <location>
        <begin position="232"/>
        <end position="270"/>
    </location>
</feature>
<dbReference type="Proteomes" id="UP000439903">
    <property type="component" value="Unassembled WGS sequence"/>
</dbReference>
<evidence type="ECO:0000256" key="3">
    <source>
        <dbReference type="ARBA" id="ARBA00022833"/>
    </source>
</evidence>
<evidence type="ECO:0000313" key="8">
    <source>
        <dbReference type="Proteomes" id="UP000439903"/>
    </source>
</evidence>
<dbReference type="Gene3D" id="3.30.40.10">
    <property type="entry name" value="Zinc/RING finger domain, C3HC4 (zinc finger)"/>
    <property type="match status" value="1"/>
</dbReference>
<dbReference type="InterPro" id="IPR013083">
    <property type="entry name" value="Znf_RING/FYVE/PHD"/>
</dbReference>
<gene>
    <name evidence="7" type="ORF">F8M41_019019</name>
</gene>
<dbReference type="EMBL" id="WTPW01000481">
    <property type="protein sequence ID" value="KAF0507176.1"/>
    <property type="molecule type" value="Genomic_DNA"/>
</dbReference>
<name>A0A8H4AKP3_GIGMA</name>
<evidence type="ECO:0000256" key="4">
    <source>
        <dbReference type="PROSITE-ProRule" id="PRU00175"/>
    </source>
</evidence>
<protein>
    <submittedName>
        <fullName evidence="7">E3 ubiquitin-protein ligase RNF4</fullName>
    </submittedName>
</protein>
<dbReference type="SUPFAM" id="SSF57850">
    <property type="entry name" value="RING/U-box"/>
    <property type="match status" value="1"/>
</dbReference>
<proteinExistence type="predicted"/>
<comment type="caution">
    <text evidence="7">The sequence shown here is derived from an EMBL/GenBank/DDBJ whole genome shotgun (WGS) entry which is preliminary data.</text>
</comment>
<keyword evidence="8" id="KW-1185">Reference proteome</keyword>
<dbReference type="SMART" id="SM00184">
    <property type="entry name" value="RING"/>
    <property type="match status" value="1"/>
</dbReference>
<dbReference type="GO" id="GO:0008270">
    <property type="term" value="F:zinc ion binding"/>
    <property type="evidence" value="ECO:0007669"/>
    <property type="project" value="UniProtKB-KW"/>
</dbReference>
<dbReference type="GO" id="GO:0033768">
    <property type="term" value="C:SUMO-targeted ubiquitin ligase complex"/>
    <property type="evidence" value="ECO:0007669"/>
    <property type="project" value="TreeGrafter"/>
</dbReference>
<dbReference type="InterPro" id="IPR049627">
    <property type="entry name" value="SLX8"/>
</dbReference>
<keyword evidence="2 4" id="KW-0863">Zinc-finger</keyword>
<organism evidence="7 8">
    <name type="scientific">Gigaspora margarita</name>
    <dbReference type="NCBI Taxonomy" id="4874"/>
    <lineage>
        <taxon>Eukaryota</taxon>
        <taxon>Fungi</taxon>
        <taxon>Fungi incertae sedis</taxon>
        <taxon>Mucoromycota</taxon>
        <taxon>Glomeromycotina</taxon>
        <taxon>Glomeromycetes</taxon>
        <taxon>Diversisporales</taxon>
        <taxon>Gigasporaceae</taxon>
        <taxon>Gigaspora</taxon>
    </lineage>
</organism>
<dbReference type="GO" id="GO:0061630">
    <property type="term" value="F:ubiquitin protein ligase activity"/>
    <property type="evidence" value="ECO:0007669"/>
    <property type="project" value="InterPro"/>
</dbReference>
<dbReference type="PANTHER" id="PTHR47094:SF1">
    <property type="entry name" value="RING-TYPE E3 UBIQUITIN TRANSFERASE"/>
    <property type="match status" value="1"/>
</dbReference>
<feature type="compositionally biased region" description="Low complexity" evidence="5">
    <location>
        <begin position="40"/>
        <end position="50"/>
    </location>
</feature>
<dbReference type="GO" id="GO:0032183">
    <property type="term" value="F:SUMO binding"/>
    <property type="evidence" value="ECO:0007669"/>
    <property type="project" value="TreeGrafter"/>
</dbReference>
<dbReference type="OrthoDB" id="6270329at2759"/>
<evidence type="ECO:0000256" key="1">
    <source>
        <dbReference type="ARBA" id="ARBA00022723"/>
    </source>
</evidence>
<dbReference type="GO" id="GO:0140082">
    <property type="term" value="F:SUMO-ubiquitin ligase activity"/>
    <property type="evidence" value="ECO:0007669"/>
    <property type="project" value="TreeGrafter"/>
</dbReference>
<reference evidence="7 8" key="1">
    <citation type="journal article" date="2019" name="Environ. Microbiol.">
        <title>At the nexus of three kingdoms: the genome of the mycorrhizal fungus Gigaspora margarita provides insights into plant, endobacterial and fungal interactions.</title>
        <authorList>
            <person name="Venice F."/>
            <person name="Ghignone S."/>
            <person name="Salvioli di Fossalunga A."/>
            <person name="Amselem J."/>
            <person name="Novero M."/>
            <person name="Xianan X."/>
            <person name="Sedzielewska Toro K."/>
            <person name="Morin E."/>
            <person name="Lipzen A."/>
            <person name="Grigoriev I.V."/>
            <person name="Henrissat B."/>
            <person name="Martin F.M."/>
            <person name="Bonfante P."/>
        </authorList>
    </citation>
    <scope>NUCLEOTIDE SEQUENCE [LARGE SCALE GENOMIC DNA]</scope>
    <source>
        <strain evidence="7 8">BEG34</strain>
    </source>
</reference>
<evidence type="ECO:0000259" key="6">
    <source>
        <dbReference type="PROSITE" id="PS50089"/>
    </source>
</evidence>
<dbReference type="PANTHER" id="PTHR47094">
    <property type="entry name" value="ELFLESS, ISOFORM B"/>
    <property type="match status" value="1"/>
</dbReference>
<accession>A0A8H4AKP3</accession>
<evidence type="ECO:0000256" key="5">
    <source>
        <dbReference type="SAM" id="MobiDB-lite"/>
    </source>
</evidence>